<dbReference type="VEuPathDB" id="TriTrypDB:TcCLB.510543.90"/>
<evidence type="ECO:0000259" key="2">
    <source>
        <dbReference type="Pfam" id="PF20445"/>
    </source>
</evidence>
<dbReference type="VEuPathDB" id="TriTrypDB:ECC02_012318"/>
<dbReference type="VEuPathDB" id="TriTrypDB:Tc_MARK_8675"/>
<dbReference type="Proteomes" id="UP000246078">
    <property type="component" value="Unassembled WGS sequence"/>
</dbReference>
<protein>
    <submittedName>
        <fullName evidence="3">Putative retrotransposon hot spot protein (RHS)</fullName>
    </submittedName>
</protein>
<accession>A0A2V2VTM7</accession>
<dbReference type="EMBL" id="PRFC01000218">
    <property type="protein sequence ID" value="PWU99590.1"/>
    <property type="molecule type" value="Genomic_DNA"/>
</dbReference>
<dbReference type="VEuPathDB" id="TriTrypDB:C3747_218g35"/>
<dbReference type="VEuPathDB" id="TriTrypDB:Tc_MARK_9025"/>
<dbReference type="NCBIfam" id="TIGR01631">
    <property type="entry name" value="Trypano_RHS"/>
    <property type="match status" value="1"/>
</dbReference>
<dbReference type="VEuPathDB" id="TriTrypDB:TCSYLVIO_007902"/>
<dbReference type="Pfam" id="PF20445">
    <property type="entry name" value="RHS_N"/>
    <property type="match status" value="1"/>
</dbReference>
<proteinExistence type="predicted"/>
<organism evidence="3 4">
    <name type="scientific">Trypanosoma cruzi</name>
    <dbReference type="NCBI Taxonomy" id="5693"/>
    <lineage>
        <taxon>Eukaryota</taxon>
        <taxon>Discoba</taxon>
        <taxon>Euglenozoa</taxon>
        <taxon>Kinetoplastea</taxon>
        <taxon>Metakinetoplastina</taxon>
        <taxon>Trypanosomatida</taxon>
        <taxon>Trypanosomatidae</taxon>
        <taxon>Trypanosoma</taxon>
        <taxon>Schizotrypanum</taxon>
    </lineage>
</organism>
<feature type="domain" description="Retrotransposon hot spot protein N-terminal" evidence="2">
    <location>
        <begin position="30"/>
        <end position="112"/>
    </location>
</feature>
<name>A0A2V2VTM7_TRYCR</name>
<dbReference type="VEuPathDB" id="TriTrypDB:TcCLB.508479.500"/>
<feature type="domain" description="Retrotransposon hot spot protein,C-terminal" evidence="1">
    <location>
        <begin position="122"/>
        <end position="417"/>
    </location>
</feature>
<dbReference type="VEuPathDB" id="TriTrypDB:TCDM_04092"/>
<reference evidence="3 4" key="1">
    <citation type="journal article" date="2018" name="Microb. Genom.">
        <title>Expanding an expanded genome: long-read sequencing of Trypanosoma cruzi.</title>
        <authorList>
            <person name="Berna L."/>
            <person name="Rodriguez M."/>
            <person name="Chiribao M.L."/>
            <person name="Parodi-Talice A."/>
            <person name="Pita S."/>
            <person name="Rijo G."/>
            <person name="Alvarez-Valin F."/>
            <person name="Robello C."/>
        </authorList>
    </citation>
    <scope>NUCLEOTIDE SEQUENCE [LARGE SCALE GENOMIC DNA]</scope>
    <source>
        <strain evidence="3 4">TCC</strain>
    </source>
</reference>
<sequence length="613" mass="70403">MLRLCVQCDVASCHGSSWRRGDENGNRNGCEGKPPRSWTYRAVGNTLEKDDGVQQSGAPRLRLMVLTSGRGWPYSWEWEEHKSIHDCYVNCEVERAWRIVLEDLSEWFSTDPGAYFEPRRRVLIGTPGIGKSMAAGSYLLYQLLHYDVEKLQLVVHRFGDTTYVFDKTIQTVTKYEGNEISKIVLYDLWQRGMKGYIIYDVTKQGTPPASYFASFREWVMIVVSSPSLDNYDGWATQVTDTRIIMNCPDEMDVKAMCAWMKRDGDTDEQKKYWRMVKERMDEVGPLPRHIFHANDFKARFGAVEDTLEAINSRYADDRFILPGGGLWYSKDPSQKFVRIVRTRGEVGAERFLNAPICYSLVSRSANRLAKAMSEKGFLLFVLGVRKTISSACADRFCLRALIFGRFFSAMAEELKELRSPAHDIQDTVLKANPGAHPTEICEIPGVGKIDAKQNINYRVLYIPVVRDLPLVDGFFFMESPRRTLVGLQMTTAGEHRTTTSTVRQFTECLVAYFNGWEEFAQGLSWEIIYLQHADSTPMNGWQRCDVVRPPSVGDVDRGRIAEFWKTTHQYQFTLTDCFLRRMLQSQKMPKLREAKSLDEKIEEMTEEVSAVRL</sequence>
<dbReference type="VEuPathDB" id="TriTrypDB:TcG_08426"/>
<dbReference type="VEuPathDB" id="TriTrypDB:C4B63_162g13"/>
<dbReference type="VEuPathDB" id="TriTrypDB:TcCL_NonESM08392"/>
<comment type="caution">
    <text evidence="3">The sequence shown here is derived from an EMBL/GenBank/DDBJ whole genome shotgun (WGS) entry which is preliminary data.</text>
</comment>
<evidence type="ECO:0000259" key="1">
    <source>
        <dbReference type="Pfam" id="PF07999"/>
    </source>
</evidence>
<dbReference type="InterPro" id="IPR046836">
    <property type="entry name" value="RHS_C"/>
</dbReference>
<dbReference type="InterPro" id="IPR046835">
    <property type="entry name" value="RHS_N"/>
</dbReference>
<dbReference type="InterPro" id="IPR006518">
    <property type="entry name" value="Trypano_RHS"/>
</dbReference>
<dbReference type="PANTHER" id="PTHR33129">
    <property type="entry name" value="PROTEIN KINASE DOMAIN-CONTAINING PROTEIN-RELATED"/>
    <property type="match status" value="1"/>
</dbReference>
<evidence type="ECO:0000313" key="4">
    <source>
        <dbReference type="Proteomes" id="UP000246078"/>
    </source>
</evidence>
<dbReference type="VEuPathDB" id="TriTrypDB:TcCLB.463155.20"/>
<dbReference type="VEuPathDB" id="TriTrypDB:BCY84_07511"/>
<gene>
    <name evidence="3" type="ORF">C3747_218g35</name>
</gene>
<dbReference type="PANTHER" id="PTHR33129:SF3">
    <property type="entry name" value="HOT SPOT (RHS) PROTEIN, PUTATIVE-RELATED"/>
    <property type="match status" value="1"/>
</dbReference>
<dbReference type="AlphaFoldDB" id="A0A2V2VTM7"/>
<evidence type="ECO:0000313" key="3">
    <source>
        <dbReference type="EMBL" id="PWU99590.1"/>
    </source>
</evidence>
<dbReference type="InterPro" id="IPR052980">
    <property type="entry name" value="Crinkler_effector"/>
</dbReference>
<dbReference type="VEuPathDB" id="TriTrypDB:C4B63_162g14"/>
<dbReference type="VEuPathDB" id="TriTrypDB:TcG_08425"/>
<dbReference type="Pfam" id="PF07999">
    <property type="entry name" value="RHSP"/>
    <property type="match status" value="1"/>
</dbReference>